<dbReference type="InterPro" id="IPR012795">
    <property type="entry name" value="tRNA_Ile_lys_synt_N"/>
</dbReference>
<dbReference type="SUPFAM" id="SSF52402">
    <property type="entry name" value="Adenine nucleotide alpha hydrolases-like"/>
    <property type="match status" value="1"/>
</dbReference>
<comment type="caution">
    <text evidence="8">Lacks conserved residue(s) required for the propagation of feature annotation.</text>
</comment>
<dbReference type="NCBIfam" id="TIGR02433">
    <property type="entry name" value="lysidine_TilS_C"/>
    <property type="match status" value="1"/>
</dbReference>
<comment type="catalytic activity">
    <reaction evidence="7 8">
        <text>cytidine(34) in tRNA(Ile2) + L-lysine + ATP = lysidine(34) in tRNA(Ile2) + AMP + diphosphate + H(+)</text>
        <dbReference type="Rhea" id="RHEA:43744"/>
        <dbReference type="Rhea" id="RHEA-COMP:10625"/>
        <dbReference type="Rhea" id="RHEA-COMP:10670"/>
        <dbReference type="ChEBI" id="CHEBI:15378"/>
        <dbReference type="ChEBI" id="CHEBI:30616"/>
        <dbReference type="ChEBI" id="CHEBI:32551"/>
        <dbReference type="ChEBI" id="CHEBI:33019"/>
        <dbReference type="ChEBI" id="CHEBI:82748"/>
        <dbReference type="ChEBI" id="CHEBI:83665"/>
        <dbReference type="ChEBI" id="CHEBI:456215"/>
        <dbReference type="EC" id="6.3.4.19"/>
    </reaction>
</comment>
<evidence type="ECO:0000313" key="12">
    <source>
        <dbReference type="EMBL" id="RGM27901.1"/>
    </source>
</evidence>
<evidence type="ECO:0000256" key="4">
    <source>
        <dbReference type="ARBA" id="ARBA00022694"/>
    </source>
</evidence>
<dbReference type="EC" id="6.3.4.19" evidence="8"/>
<proteinExistence type="inferred from homology"/>
<dbReference type="HAMAP" id="MF_01161">
    <property type="entry name" value="tRNA_Ile_lys_synt"/>
    <property type="match status" value="1"/>
</dbReference>
<evidence type="ECO:0000313" key="15">
    <source>
        <dbReference type="Proteomes" id="UP000814367"/>
    </source>
</evidence>
<reference evidence="10 15" key="3">
    <citation type="submission" date="2020-03" db="EMBL/GenBank/DDBJ databases">
        <title>Comparative genetics of Staphylococcus warneri persistents from caprine mastitis.</title>
        <authorList>
            <person name="Franca C.A."/>
            <person name="Rosa D.S."/>
            <person name="Silva A."/>
            <person name="Rodrigues D.L.N."/>
            <person name="Santos R.G."/>
            <person name="Castillo R.E.H."/>
            <person name="Moreira M.A.S."/>
            <person name="Lima M.C."/>
            <person name="Gouveia G.V."/>
            <person name="Gouveia J.J.S."/>
            <person name="Souza R.F.S."/>
            <person name="Bertram B."/>
            <person name="Azevedo V."/>
            <person name="Costa M."/>
        </authorList>
    </citation>
    <scope>NUCLEOTIDE SEQUENCE [LARGE SCALE GENOMIC DNA]</scope>
    <source>
        <strain evidence="10 15">Cap 9.2</strain>
    </source>
</reference>
<dbReference type="Pfam" id="PF11734">
    <property type="entry name" value="TilS_C"/>
    <property type="match status" value="1"/>
</dbReference>
<dbReference type="InterPro" id="IPR014729">
    <property type="entry name" value="Rossmann-like_a/b/a_fold"/>
</dbReference>
<dbReference type="PANTHER" id="PTHR43033">
    <property type="entry name" value="TRNA(ILE)-LYSIDINE SYNTHASE-RELATED"/>
    <property type="match status" value="1"/>
</dbReference>
<evidence type="ECO:0000256" key="5">
    <source>
        <dbReference type="ARBA" id="ARBA00022741"/>
    </source>
</evidence>
<keyword evidence="5" id="KW-0547">Nucleotide-binding</keyword>
<comment type="function">
    <text evidence="8">Ligates lysine onto the cytidine present at position 34 of the AUA codon-specific tRNA(Ile) that contains the anticodon CAU, in an ATP-dependent manner. Cytidine is converted to lysidine, thus changing the amino acid specificity of the tRNA from methionine to isoleucine.</text>
</comment>
<dbReference type="Proteomes" id="UP000481807">
    <property type="component" value="Unassembled WGS sequence"/>
</dbReference>
<dbReference type="CDD" id="cd01992">
    <property type="entry name" value="TilS_N"/>
    <property type="match status" value="1"/>
</dbReference>
<keyword evidence="3 8" id="KW-0436">Ligase</keyword>
<dbReference type="EMBL" id="QSTD01000011">
    <property type="protein sequence ID" value="RGM27901.1"/>
    <property type="molecule type" value="Genomic_DNA"/>
</dbReference>
<dbReference type="InterPro" id="IPR011063">
    <property type="entry name" value="TilS/TtcA_N"/>
</dbReference>
<evidence type="ECO:0000259" key="9">
    <source>
        <dbReference type="SMART" id="SM00977"/>
    </source>
</evidence>
<dbReference type="Proteomes" id="UP000814367">
    <property type="component" value="Unassembled WGS sequence"/>
</dbReference>
<dbReference type="EMBL" id="QXWP01000010">
    <property type="protein sequence ID" value="NBH31689.1"/>
    <property type="molecule type" value="Genomic_DNA"/>
</dbReference>
<dbReference type="InterPro" id="IPR012796">
    <property type="entry name" value="Lysidine-tRNA-synth_C"/>
</dbReference>
<accession>A0A364UMR3</accession>
<dbReference type="Gene3D" id="3.40.50.620">
    <property type="entry name" value="HUPs"/>
    <property type="match status" value="1"/>
</dbReference>
<name>A0A364UMR3_STAWA</name>
<evidence type="ECO:0000256" key="2">
    <source>
        <dbReference type="ARBA" id="ARBA00022490"/>
    </source>
</evidence>
<dbReference type="GO" id="GO:0006400">
    <property type="term" value="P:tRNA modification"/>
    <property type="evidence" value="ECO:0007669"/>
    <property type="project" value="UniProtKB-UniRule"/>
</dbReference>
<comment type="caution">
    <text evidence="12">The sequence shown here is derived from an EMBL/GenBank/DDBJ whole genome shotgun (WGS) entry which is preliminary data.</text>
</comment>
<reference evidence="11 14" key="2">
    <citation type="submission" date="2018-08" db="EMBL/GenBank/DDBJ databases">
        <title>Murine metabolic-syndrome-specific gut microbial biobank.</title>
        <authorList>
            <person name="Liu C."/>
        </authorList>
    </citation>
    <scope>NUCLEOTIDE SEQUENCE [LARGE SCALE GENOMIC DNA]</scope>
    <source>
        <strain evidence="11 14">1XD21-27</strain>
    </source>
</reference>
<comment type="similarity">
    <text evidence="8">Belongs to the tRNA(Ile)-lysidine synthase family.</text>
</comment>
<keyword evidence="4 8" id="KW-0819">tRNA processing</keyword>
<evidence type="ECO:0000313" key="13">
    <source>
        <dbReference type="Proteomes" id="UP000261016"/>
    </source>
</evidence>
<dbReference type="GO" id="GO:0032267">
    <property type="term" value="F:tRNA(Ile)-lysidine synthase activity"/>
    <property type="evidence" value="ECO:0007669"/>
    <property type="project" value="UniProtKB-EC"/>
</dbReference>
<dbReference type="EMBL" id="JAANHJ010000001">
    <property type="protein sequence ID" value="MCG6226552.1"/>
    <property type="molecule type" value="Genomic_DNA"/>
</dbReference>
<gene>
    <name evidence="8 12" type="primary">tilS</name>
    <name evidence="11" type="ORF">D3Z30_11960</name>
    <name evidence="12" type="ORF">DXC19_12155</name>
    <name evidence="10" type="ORF">G8J23_11250</name>
</gene>
<protein>
    <recommendedName>
        <fullName evidence="8">tRNA(Ile)-lysidine synthase</fullName>
        <ecNumber evidence="8">6.3.4.19</ecNumber>
    </recommendedName>
    <alternativeName>
        <fullName evidence="8">tRNA(Ile)-2-lysyl-cytidine synthase</fullName>
    </alternativeName>
    <alternativeName>
        <fullName evidence="8">tRNA(Ile)-lysidine synthetase</fullName>
    </alternativeName>
</protein>
<dbReference type="Pfam" id="PF01171">
    <property type="entry name" value="ATP_bind_3"/>
    <property type="match status" value="1"/>
</dbReference>
<evidence type="ECO:0000313" key="11">
    <source>
        <dbReference type="EMBL" id="NBH31689.1"/>
    </source>
</evidence>
<dbReference type="InterPro" id="IPR012094">
    <property type="entry name" value="tRNA_Ile_lys_synt"/>
</dbReference>
<sequence>MMELDATGWSKQDHIVLAVSTGIDSMCLLHLLLNEYQHTYSKLTCIHVNHGLRQASIEEEAFFKTYCEEHQIEYFIKRLDLSETVEAGNSIQNVSRQYRYDWFDSIMKQLGANVLLTAHHQDDQIETIFYRLFTGRFTRSHLGIAYTSQRSSYQLIRPMLDISKAAIKSYQNQYNIPFFEDVSNHKNVYVRNDIRNRIIPAVMDNQQLDVAHLLKLKSWHDQELATLRKSAHHFIKEAVQVSEKQDKIVIPRGRFNRLTDNMKVHVLDQLFEKTTLSKTISDKMYQTWFNQISNQKSQFTIDITDKWIIQIAYDTLIIMANTEMNDVNSTQVIEVPHTYRFGDYEIEIQPDFPLNQFPLTIRQRQNGDRFLLNGYAGKHKKVSRLLIDKKIDAIERNRLPVVINAEGKIIAVGQLFMNKDYKHYINIRNIGDE</sequence>
<dbReference type="GO" id="GO:0005737">
    <property type="term" value="C:cytoplasm"/>
    <property type="evidence" value="ECO:0007669"/>
    <property type="project" value="UniProtKB-SubCell"/>
</dbReference>
<dbReference type="SMART" id="SM00977">
    <property type="entry name" value="TilS_C"/>
    <property type="match status" value="1"/>
</dbReference>
<dbReference type="GO" id="GO:0005524">
    <property type="term" value="F:ATP binding"/>
    <property type="evidence" value="ECO:0007669"/>
    <property type="project" value="UniProtKB-KW"/>
</dbReference>
<organism evidence="12 13">
    <name type="scientific">Staphylococcus warneri</name>
    <dbReference type="NCBI Taxonomy" id="1292"/>
    <lineage>
        <taxon>Bacteria</taxon>
        <taxon>Bacillati</taxon>
        <taxon>Bacillota</taxon>
        <taxon>Bacilli</taxon>
        <taxon>Bacillales</taxon>
        <taxon>Staphylococcaceae</taxon>
        <taxon>Staphylococcus</taxon>
    </lineage>
</organism>
<evidence type="ECO:0000313" key="10">
    <source>
        <dbReference type="EMBL" id="MCG6226552.1"/>
    </source>
</evidence>
<comment type="subcellular location">
    <subcellularLocation>
        <location evidence="1 8">Cytoplasm</location>
    </subcellularLocation>
</comment>
<keyword evidence="15" id="KW-1185">Reference proteome</keyword>
<dbReference type="NCBIfam" id="TIGR02432">
    <property type="entry name" value="lysidine_TilS_N"/>
    <property type="match status" value="1"/>
</dbReference>
<reference evidence="12 13" key="1">
    <citation type="submission" date="2018-08" db="EMBL/GenBank/DDBJ databases">
        <title>A genome reference for cultivated species of the human gut microbiota.</title>
        <authorList>
            <person name="Zou Y."/>
            <person name="Xue W."/>
            <person name="Luo G."/>
        </authorList>
    </citation>
    <scope>NUCLEOTIDE SEQUENCE [LARGE SCALE GENOMIC DNA]</scope>
    <source>
        <strain evidence="12 13">OM08-17AT</strain>
    </source>
</reference>
<evidence type="ECO:0000256" key="6">
    <source>
        <dbReference type="ARBA" id="ARBA00022840"/>
    </source>
</evidence>
<evidence type="ECO:0000313" key="14">
    <source>
        <dbReference type="Proteomes" id="UP000481807"/>
    </source>
</evidence>
<keyword evidence="2 8" id="KW-0963">Cytoplasm</keyword>
<evidence type="ECO:0000256" key="8">
    <source>
        <dbReference type="HAMAP-Rule" id="MF_01161"/>
    </source>
</evidence>
<dbReference type="SUPFAM" id="SSF56037">
    <property type="entry name" value="PheT/TilS domain"/>
    <property type="match status" value="1"/>
</dbReference>
<keyword evidence="6" id="KW-0067">ATP-binding</keyword>
<dbReference type="AlphaFoldDB" id="A0A364UMR3"/>
<dbReference type="PANTHER" id="PTHR43033:SF1">
    <property type="entry name" value="TRNA(ILE)-LYSIDINE SYNTHASE-RELATED"/>
    <property type="match status" value="1"/>
</dbReference>
<dbReference type="Proteomes" id="UP000261016">
    <property type="component" value="Unassembled WGS sequence"/>
</dbReference>
<feature type="domain" description="Lysidine-tRNA(Ile) synthetase C-terminal" evidence="9">
    <location>
        <begin position="359"/>
        <end position="423"/>
    </location>
</feature>
<evidence type="ECO:0000256" key="3">
    <source>
        <dbReference type="ARBA" id="ARBA00022598"/>
    </source>
</evidence>
<evidence type="ECO:0000256" key="7">
    <source>
        <dbReference type="ARBA" id="ARBA00048539"/>
    </source>
</evidence>
<evidence type="ECO:0000256" key="1">
    <source>
        <dbReference type="ARBA" id="ARBA00004496"/>
    </source>
</evidence>